<gene>
    <name evidence="1" type="primary">mftB</name>
    <name evidence="1" type="ORF">LR394_15730</name>
</gene>
<evidence type="ECO:0000313" key="2">
    <source>
        <dbReference type="Proteomes" id="UP001138997"/>
    </source>
</evidence>
<dbReference type="InterPro" id="IPR023850">
    <property type="entry name" value="MftB"/>
</dbReference>
<accession>A0A9X1T027</accession>
<proteinExistence type="predicted"/>
<dbReference type="NCBIfam" id="TIGR03967">
    <property type="entry name" value="mycofact_MftB"/>
    <property type="match status" value="1"/>
</dbReference>
<organism evidence="1 2">
    <name type="scientific">Kineosporia babensis</name>
    <dbReference type="NCBI Taxonomy" id="499548"/>
    <lineage>
        <taxon>Bacteria</taxon>
        <taxon>Bacillati</taxon>
        <taxon>Actinomycetota</taxon>
        <taxon>Actinomycetes</taxon>
        <taxon>Kineosporiales</taxon>
        <taxon>Kineosporiaceae</taxon>
        <taxon>Kineosporia</taxon>
    </lineage>
</organism>
<evidence type="ECO:0000313" key="1">
    <source>
        <dbReference type="EMBL" id="MCD5312358.1"/>
    </source>
</evidence>
<protein>
    <submittedName>
        <fullName evidence="1">Mycofactocin biosynthesis chaperone MftB</fullName>
    </submittedName>
</protein>
<keyword evidence="2" id="KW-1185">Reference proteome</keyword>
<dbReference type="EMBL" id="JAJOMB010000007">
    <property type="protein sequence ID" value="MCD5312358.1"/>
    <property type="molecule type" value="Genomic_DNA"/>
</dbReference>
<name>A0A9X1T027_9ACTN</name>
<sequence length="111" mass="11846">MTTQTNRMSVPPPAAQGFDLDVAWELHPSVSIRPEPFGALMYHFGNRRLSFLKTRQLLDVVNGLAAAPDARTACLEAGVDPAHLPALGRALASLAAGDLIRPKTTSTEEPA</sequence>
<dbReference type="Proteomes" id="UP001138997">
    <property type="component" value="Unassembled WGS sequence"/>
</dbReference>
<dbReference type="Pfam" id="PF26520">
    <property type="entry name" value="MftB_chaperone"/>
    <property type="match status" value="1"/>
</dbReference>
<dbReference type="AlphaFoldDB" id="A0A9X1T027"/>
<dbReference type="RefSeq" id="WP_231442477.1">
    <property type="nucleotide sequence ID" value="NZ_JAJOMB010000007.1"/>
</dbReference>
<reference evidence="1" key="1">
    <citation type="submission" date="2021-11" db="EMBL/GenBank/DDBJ databases">
        <title>Streptomyces corallinus and Kineosporia corallina sp. nov., two new coral-derived marine actinobacteria.</title>
        <authorList>
            <person name="Buangrab K."/>
            <person name="Sutthacheep M."/>
            <person name="Yeemin T."/>
            <person name="Harunari E."/>
            <person name="Igarashi Y."/>
            <person name="Sripreechasak P."/>
            <person name="Kanchanasin P."/>
            <person name="Tanasupawat S."/>
            <person name="Phongsopitanun W."/>
        </authorList>
    </citation>
    <scope>NUCLEOTIDE SEQUENCE</scope>
    <source>
        <strain evidence="1">JCM 31032</strain>
    </source>
</reference>
<comment type="caution">
    <text evidence="1">The sequence shown here is derived from an EMBL/GenBank/DDBJ whole genome shotgun (WGS) entry which is preliminary data.</text>
</comment>